<evidence type="ECO:0000256" key="2">
    <source>
        <dbReference type="SAM" id="MobiDB-lite"/>
    </source>
</evidence>
<dbReference type="InterPro" id="IPR047057">
    <property type="entry name" value="MerR_fam"/>
</dbReference>
<accession>A0A8A7KDE2</accession>
<evidence type="ECO:0000259" key="3">
    <source>
        <dbReference type="PROSITE" id="PS50937"/>
    </source>
</evidence>
<reference evidence="4" key="1">
    <citation type="submission" date="2019-12" db="EMBL/GenBank/DDBJ databases">
        <authorList>
            <person name="zhang j."/>
            <person name="sun C.M."/>
        </authorList>
    </citation>
    <scope>NUCLEOTIDE SEQUENCE</scope>
    <source>
        <strain evidence="4">NS-1</strain>
    </source>
</reference>
<dbReference type="Gene3D" id="1.10.1660.10">
    <property type="match status" value="1"/>
</dbReference>
<keyword evidence="5" id="KW-1185">Reference proteome</keyword>
<dbReference type="SMART" id="SM00422">
    <property type="entry name" value="HTH_MERR"/>
    <property type="match status" value="1"/>
</dbReference>
<feature type="region of interest" description="Disordered" evidence="2">
    <location>
        <begin position="96"/>
        <end position="118"/>
    </location>
</feature>
<proteinExistence type="predicted"/>
<evidence type="ECO:0000256" key="1">
    <source>
        <dbReference type="ARBA" id="ARBA00023125"/>
    </source>
</evidence>
<evidence type="ECO:0000313" key="4">
    <source>
        <dbReference type="EMBL" id="QTL99441.1"/>
    </source>
</evidence>
<dbReference type="AlphaFoldDB" id="A0A8A7KDE2"/>
<dbReference type="InterPro" id="IPR009061">
    <property type="entry name" value="DNA-bd_dom_put_sf"/>
</dbReference>
<organism evidence="4 5">
    <name type="scientific">Iocasia fonsfrigidae</name>
    <dbReference type="NCBI Taxonomy" id="2682810"/>
    <lineage>
        <taxon>Bacteria</taxon>
        <taxon>Bacillati</taxon>
        <taxon>Bacillota</taxon>
        <taxon>Clostridia</taxon>
        <taxon>Halanaerobiales</taxon>
        <taxon>Halanaerobiaceae</taxon>
        <taxon>Iocasia</taxon>
    </lineage>
</organism>
<name>A0A8A7KDE2_9FIRM</name>
<protein>
    <submittedName>
        <fullName evidence="4">MerR family transcriptional regulator</fullName>
    </submittedName>
</protein>
<dbReference type="GO" id="GO:0003700">
    <property type="term" value="F:DNA-binding transcription factor activity"/>
    <property type="evidence" value="ECO:0007669"/>
    <property type="project" value="InterPro"/>
</dbReference>
<dbReference type="RefSeq" id="WP_125986300.1">
    <property type="nucleotide sequence ID" value="NZ_CP046640.1"/>
</dbReference>
<dbReference type="PANTHER" id="PTHR30204:SF58">
    <property type="entry name" value="HTH-TYPE TRANSCRIPTIONAL REGULATOR YFMP"/>
    <property type="match status" value="1"/>
</dbReference>
<gene>
    <name evidence="4" type="ORF">GM661_16565</name>
</gene>
<dbReference type="PROSITE" id="PS50937">
    <property type="entry name" value="HTH_MERR_2"/>
    <property type="match status" value="1"/>
</dbReference>
<sequence length="118" mass="13734">MAGKKSIPMRVVKEKTGLTARQIRYYDEVGLIFPERTKGNQRLFSEDDINRMKKIKSLLDEGYKIEAIKEVLNHPRPIKGNLSNLRTNLNNRINKGDLSRIYPGSSRNLKEKYKKTKE</sequence>
<dbReference type="Pfam" id="PF13411">
    <property type="entry name" value="MerR_1"/>
    <property type="match status" value="1"/>
</dbReference>
<keyword evidence="1" id="KW-0238">DNA-binding</keyword>
<dbReference type="GO" id="GO:0003677">
    <property type="term" value="F:DNA binding"/>
    <property type="evidence" value="ECO:0007669"/>
    <property type="project" value="UniProtKB-KW"/>
</dbReference>
<dbReference type="KEGG" id="ifn:GM661_16565"/>
<dbReference type="Proteomes" id="UP000665020">
    <property type="component" value="Chromosome"/>
</dbReference>
<dbReference type="SUPFAM" id="SSF46955">
    <property type="entry name" value="Putative DNA-binding domain"/>
    <property type="match status" value="1"/>
</dbReference>
<dbReference type="EMBL" id="CP046640">
    <property type="protein sequence ID" value="QTL99441.1"/>
    <property type="molecule type" value="Genomic_DNA"/>
</dbReference>
<dbReference type="PANTHER" id="PTHR30204">
    <property type="entry name" value="REDOX-CYCLING DRUG-SENSING TRANSCRIPTIONAL ACTIVATOR SOXR"/>
    <property type="match status" value="1"/>
</dbReference>
<feature type="domain" description="HTH merR-type" evidence="3">
    <location>
        <begin position="6"/>
        <end position="74"/>
    </location>
</feature>
<dbReference type="InterPro" id="IPR000551">
    <property type="entry name" value="MerR-type_HTH_dom"/>
</dbReference>
<evidence type="ECO:0000313" key="5">
    <source>
        <dbReference type="Proteomes" id="UP000665020"/>
    </source>
</evidence>